<evidence type="ECO:0000256" key="3">
    <source>
        <dbReference type="ARBA" id="ARBA00022777"/>
    </source>
</evidence>
<comment type="similarity">
    <text evidence="1">Belongs to the PI3/PI4-kinase family. Type III PI4K subfamily.</text>
</comment>
<feature type="region of interest" description="Disordered" evidence="4">
    <location>
        <begin position="246"/>
        <end position="270"/>
    </location>
</feature>
<dbReference type="SUPFAM" id="SSF56112">
    <property type="entry name" value="Protein kinase-like (PK-like)"/>
    <property type="match status" value="1"/>
</dbReference>
<dbReference type="Gene3D" id="1.10.1070.11">
    <property type="entry name" value="Phosphatidylinositol 3-/4-kinase, catalytic domain"/>
    <property type="match status" value="1"/>
</dbReference>
<dbReference type="PROSITE" id="PS50290">
    <property type="entry name" value="PI3_4_KINASE_3"/>
    <property type="match status" value="1"/>
</dbReference>
<evidence type="ECO:0000256" key="2">
    <source>
        <dbReference type="ARBA" id="ARBA00022679"/>
    </source>
</evidence>
<dbReference type="FunFam" id="3.30.1010.10:FF:000009">
    <property type="entry name" value="Phosphatidylinositol 4-kinase, catalytic, alpha"/>
    <property type="match status" value="1"/>
</dbReference>
<dbReference type="CDD" id="cd05167">
    <property type="entry name" value="PI4Kc_III_alpha"/>
    <property type="match status" value="1"/>
</dbReference>
<dbReference type="PANTHER" id="PTHR10048">
    <property type="entry name" value="PHOSPHATIDYLINOSITOL KINASE"/>
    <property type="match status" value="1"/>
</dbReference>
<protein>
    <recommendedName>
        <fullName evidence="5">PI3K/PI4K catalytic domain-containing protein</fullName>
    </recommendedName>
</protein>
<keyword evidence="7" id="KW-1185">Reference proteome</keyword>
<dbReference type="PROSITE" id="PS00916">
    <property type="entry name" value="PI3_4_KINASE_2"/>
    <property type="match status" value="1"/>
</dbReference>
<reference evidence="6 7" key="1">
    <citation type="journal article" date="2023" name="Arcadia Sci">
        <title>De novo assembly of a long-read Amblyomma americanum tick genome.</title>
        <authorList>
            <person name="Chou S."/>
            <person name="Poskanzer K.E."/>
            <person name="Rollins M."/>
            <person name="Thuy-Boun P.S."/>
        </authorList>
    </citation>
    <scope>NUCLEOTIDE SEQUENCE [LARGE SCALE GENOMIC DNA]</scope>
    <source>
        <strain evidence="6">F_SG_1</strain>
        <tissue evidence="6">Salivary glands</tissue>
    </source>
</reference>
<dbReference type="SMART" id="SM00146">
    <property type="entry name" value="PI3Kc"/>
    <property type="match status" value="1"/>
</dbReference>
<dbReference type="AlphaFoldDB" id="A0AAQ4EMN8"/>
<evidence type="ECO:0000256" key="4">
    <source>
        <dbReference type="SAM" id="MobiDB-lite"/>
    </source>
</evidence>
<dbReference type="InterPro" id="IPR045495">
    <property type="entry name" value="PI4K_N"/>
</dbReference>
<feature type="compositionally biased region" description="Basic and acidic residues" evidence="4">
    <location>
        <begin position="253"/>
        <end position="262"/>
    </location>
</feature>
<dbReference type="PANTHER" id="PTHR10048:SF15">
    <property type="entry name" value="PHOSPHATIDYLINOSITOL 4-KINASE ALPHA"/>
    <property type="match status" value="1"/>
</dbReference>
<comment type="caution">
    <text evidence="6">The sequence shown here is derived from an EMBL/GenBank/DDBJ whole genome shotgun (WGS) entry which is preliminary data.</text>
</comment>
<sequence>MAVSYSDRKFFFTAIQHLARSLARIRPTPPEKLDNLLRLCPQESSPQGTFRIDQRGQEAVIATGIYFLESGFQYKDKIVPYFLRLLRGLGKAVWLDEIKLSDQERIPVCERFAFCLGTLLSDIAYLCEDLREEIITAQIDFLAVLVNICKSFADAQTPRGSTGKVTLCRAIVPLLIGTARALGRAKASSPPLFCEIFPPPAKVVPSTEDAPRHRSNSNAGNTLPKRRTFNNFRPIIPRSLSELSQLTHTRNKSCRDDDEHSRRSSLQSQSSVTYDPTTYFFSKHGSSYSQMHGLPRIQNPLMLSISKLQTILGLAKKILSKDFLQFLDTQAVEVYSTGQLRLFPYKSFNEVLNLVMLMLLQELLCHQTGHPAPFTKDVQEFVKVLFLNGQTELQSKNHDACEKEDRESSYASANRFKLNVQANAACVDLLVWATTDENGAETLCGFLYDKINSPCNVKLALGHMPLLLVCLEGFGKLAEKFPNIAQTSISAMRDFLVNSSPILTKLHFQGSNSASRTGGAGAAGIGIAESSQTSHKSGTLTTSMAAYEKLRDTAIENLCRALRVGLQQDPECVQAFLASVSIRLYQAESKDLEPSLVATNTILALGHVAVALKDTPKTTKSILQFFQQKFCQPASPLDSLIIDQLGCMVIAKVDHTVYEEIMKMFTMITVESSSAYNVGSVEDRKQGYRHVSLAVINALANVAASLQGEEDQLELLGTLLELFVQLGLEGRRASEKQAALKASSSAGNLGVLIPVIAVLIRRLPPVIDPKPRLHKLFWDFWLYSVVMGFTSESGPAKQFYEREFDFFQKITAISGEIRVFPKGAERKKACLNELSKIVVQPGCYLPSNPEAVVIDIDYKSGTPMQSAAKAPFLARFKVCRCGIKELESKALSVSQTGMQQLSMGNEYWQAAIFKVGDDVRQDMLALQVIGLFKNIFNQVGLDLYLFPYRVVATAPGCGVIECVPNAKSRDQLGRQTDIGMYEYFIKKYGDESTTAFREARRNFIKSMAAYSVIGFLLQIKDRHNGNIMLDTDGHIIHIDFGFMFESSPGGNLGFEPDIKLTDEMVMIMGGKMEAAPFRWFMELCVRAYLAVRPYREDIVTLVSLMLDTGLPCFRGQTIKLLRSRFAPLAAEKEAAAYMQKIIRDSFLNFRTRTYDMIQYYQNQIPY</sequence>
<dbReference type="InterPro" id="IPR011009">
    <property type="entry name" value="Kinase-like_dom_sf"/>
</dbReference>
<dbReference type="GO" id="GO:0004430">
    <property type="term" value="F:1-phosphatidylinositol 4-kinase activity"/>
    <property type="evidence" value="ECO:0007669"/>
    <property type="project" value="TreeGrafter"/>
</dbReference>
<dbReference type="GO" id="GO:0005737">
    <property type="term" value="C:cytoplasm"/>
    <property type="evidence" value="ECO:0007669"/>
    <property type="project" value="TreeGrafter"/>
</dbReference>
<evidence type="ECO:0000313" key="7">
    <source>
        <dbReference type="Proteomes" id="UP001321473"/>
    </source>
</evidence>
<dbReference type="InterPro" id="IPR018936">
    <property type="entry name" value="PI3/4_kinase_CS"/>
</dbReference>
<dbReference type="Pfam" id="PF19274">
    <property type="entry name" value="PI4K_N"/>
    <property type="match status" value="1"/>
</dbReference>
<dbReference type="GO" id="GO:0046854">
    <property type="term" value="P:phosphatidylinositol phosphate biosynthetic process"/>
    <property type="evidence" value="ECO:0007669"/>
    <property type="project" value="InterPro"/>
</dbReference>
<dbReference type="GO" id="GO:0048015">
    <property type="term" value="P:phosphatidylinositol-mediated signaling"/>
    <property type="evidence" value="ECO:0007669"/>
    <property type="project" value="TreeGrafter"/>
</dbReference>
<dbReference type="GO" id="GO:0005886">
    <property type="term" value="C:plasma membrane"/>
    <property type="evidence" value="ECO:0007669"/>
    <property type="project" value="TreeGrafter"/>
</dbReference>
<keyword evidence="2" id="KW-0808">Transferase</keyword>
<dbReference type="EMBL" id="JARKHS020013382">
    <property type="protein sequence ID" value="KAK8776074.1"/>
    <property type="molecule type" value="Genomic_DNA"/>
</dbReference>
<keyword evidence="3" id="KW-0418">Kinase</keyword>
<evidence type="ECO:0000256" key="1">
    <source>
        <dbReference type="ARBA" id="ARBA00006209"/>
    </source>
</evidence>
<dbReference type="InterPro" id="IPR015433">
    <property type="entry name" value="PI3/4_kinase"/>
</dbReference>
<dbReference type="InterPro" id="IPR000403">
    <property type="entry name" value="PI3/4_kinase_cat_dom"/>
</dbReference>
<dbReference type="InterPro" id="IPR036940">
    <property type="entry name" value="PI3/4_kinase_cat_sf"/>
</dbReference>
<feature type="region of interest" description="Disordered" evidence="4">
    <location>
        <begin position="204"/>
        <end position="227"/>
    </location>
</feature>
<dbReference type="PROSITE" id="PS00915">
    <property type="entry name" value="PI3_4_KINASE_1"/>
    <property type="match status" value="1"/>
</dbReference>
<gene>
    <name evidence="6" type="ORF">V5799_030583</name>
</gene>
<dbReference type="Gene3D" id="3.30.1010.10">
    <property type="entry name" value="Phosphatidylinositol 3-kinase Catalytic Subunit, Chain A, domain 4"/>
    <property type="match status" value="1"/>
</dbReference>
<dbReference type="FunFam" id="1.10.1070.11:FF:000005">
    <property type="entry name" value="Phosphatidylinositol 4-kinase, catalytic, alpha"/>
    <property type="match status" value="1"/>
</dbReference>
<evidence type="ECO:0000259" key="5">
    <source>
        <dbReference type="PROSITE" id="PS50290"/>
    </source>
</evidence>
<organism evidence="6 7">
    <name type="scientific">Amblyomma americanum</name>
    <name type="common">Lone star tick</name>
    <dbReference type="NCBI Taxonomy" id="6943"/>
    <lineage>
        <taxon>Eukaryota</taxon>
        <taxon>Metazoa</taxon>
        <taxon>Ecdysozoa</taxon>
        <taxon>Arthropoda</taxon>
        <taxon>Chelicerata</taxon>
        <taxon>Arachnida</taxon>
        <taxon>Acari</taxon>
        <taxon>Parasitiformes</taxon>
        <taxon>Ixodida</taxon>
        <taxon>Ixodoidea</taxon>
        <taxon>Ixodidae</taxon>
        <taxon>Amblyomminae</taxon>
        <taxon>Amblyomma</taxon>
    </lineage>
</organism>
<proteinExistence type="inferred from homology"/>
<feature type="domain" description="PI3K/PI4K catalytic" evidence="5">
    <location>
        <begin position="887"/>
        <end position="1150"/>
    </location>
</feature>
<evidence type="ECO:0000313" key="6">
    <source>
        <dbReference type="EMBL" id="KAK8776074.1"/>
    </source>
</evidence>
<name>A0AAQ4EMN8_AMBAM</name>
<accession>A0AAQ4EMN8</accession>
<dbReference type="Pfam" id="PF00454">
    <property type="entry name" value="PI3_PI4_kinase"/>
    <property type="match status" value="1"/>
</dbReference>
<dbReference type="Proteomes" id="UP001321473">
    <property type="component" value="Unassembled WGS sequence"/>
</dbReference>